<evidence type="ECO:0000313" key="1">
    <source>
        <dbReference type="EMBL" id="KAI3790204.1"/>
    </source>
</evidence>
<accession>A0ACB9H3E0</accession>
<proteinExistence type="predicted"/>
<dbReference type="Proteomes" id="UP001055811">
    <property type="component" value="Linkage Group LG01"/>
</dbReference>
<sequence>MSAIHFQNPRKHKASIDSDHHVRLLNIASPPVTKRDTKLKIADVVIDVYVDRYNWQERLRMLTFMLGRQPFFGLEGRMVDVSSVIGAGTGPFNFGFVCCPKPFIVGAIVVVLFPKITRRIHIQTTSEIPFTIILYHRFRVYDIDTQFHGIEEKMLKLEEQQLLGEGTSLMCEIVTKQNRTLPIDLVRKGESGSSNRPMKLGQLTIHAEECVASKTTTELDSFLVISKRVQSVHVVPICKTEFVSVSGHSRSLSGSESTETQGGQMNHREREGRELHAKPVVMGTVTYRESVNNMVRQNFCR</sequence>
<reference evidence="2" key="1">
    <citation type="journal article" date="2022" name="Mol. Ecol. Resour.">
        <title>The genomes of chicory, endive, great burdock and yacon provide insights into Asteraceae palaeo-polyploidization history and plant inulin production.</title>
        <authorList>
            <person name="Fan W."/>
            <person name="Wang S."/>
            <person name="Wang H."/>
            <person name="Wang A."/>
            <person name="Jiang F."/>
            <person name="Liu H."/>
            <person name="Zhao H."/>
            <person name="Xu D."/>
            <person name="Zhang Y."/>
        </authorList>
    </citation>
    <scope>NUCLEOTIDE SEQUENCE [LARGE SCALE GENOMIC DNA]</scope>
    <source>
        <strain evidence="2">cv. Punajuju</strain>
    </source>
</reference>
<protein>
    <submittedName>
        <fullName evidence="1">Uncharacterized protein</fullName>
    </submittedName>
</protein>
<comment type="caution">
    <text evidence="1">The sequence shown here is derived from an EMBL/GenBank/DDBJ whole genome shotgun (WGS) entry which is preliminary data.</text>
</comment>
<name>A0ACB9H3E0_CICIN</name>
<keyword evidence="2" id="KW-1185">Reference proteome</keyword>
<reference evidence="1 2" key="2">
    <citation type="journal article" date="2022" name="Mol. Ecol. Resour.">
        <title>The genomes of chicory, endive, great burdock and yacon provide insights into Asteraceae paleo-polyploidization history and plant inulin production.</title>
        <authorList>
            <person name="Fan W."/>
            <person name="Wang S."/>
            <person name="Wang H."/>
            <person name="Wang A."/>
            <person name="Jiang F."/>
            <person name="Liu H."/>
            <person name="Zhao H."/>
            <person name="Xu D."/>
            <person name="Zhang Y."/>
        </authorList>
    </citation>
    <scope>NUCLEOTIDE SEQUENCE [LARGE SCALE GENOMIC DNA]</scope>
    <source>
        <strain evidence="2">cv. Punajuju</strain>
        <tissue evidence="1">Leaves</tissue>
    </source>
</reference>
<dbReference type="EMBL" id="CM042009">
    <property type="protein sequence ID" value="KAI3790204.1"/>
    <property type="molecule type" value="Genomic_DNA"/>
</dbReference>
<evidence type="ECO:0000313" key="2">
    <source>
        <dbReference type="Proteomes" id="UP001055811"/>
    </source>
</evidence>
<gene>
    <name evidence="1" type="ORF">L2E82_03073</name>
</gene>
<organism evidence="1 2">
    <name type="scientific">Cichorium intybus</name>
    <name type="common">Chicory</name>
    <dbReference type="NCBI Taxonomy" id="13427"/>
    <lineage>
        <taxon>Eukaryota</taxon>
        <taxon>Viridiplantae</taxon>
        <taxon>Streptophyta</taxon>
        <taxon>Embryophyta</taxon>
        <taxon>Tracheophyta</taxon>
        <taxon>Spermatophyta</taxon>
        <taxon>Magnoliopsida</taxon>
        <taxon>eudicotyledons</taxon>
        <taxon>Gunneridae</taxon>
        <taxon>Pentapetalae</taxon>
        <taxon>asterids</taxon>
        <taxon>campanulids</taxon>
        <taxon>Asterales</taxon>
        <taxon>Asteraceae</taxon>
        <taxon>Cichorioideae</taxon>
        <taxon>Cichorieae</taxon>
        <taxon>Cichoriinae</taxon>
        <taxon>Cichorium</taxon>
    </lineage>
</organism>